<sequence length="168" mass="19528">MAVQVTLRPLEYEDLADVKRWYNDPTTLTMIGHTPKSLTAIEEMVEQMEQTGAEIYVIESRQHEKLGWIHLTSINQSHGRAEIGLVLDREHQGQGHGEAAMLQMLSYAFDHLRLNKVYLTTRGINEKAKGLYEKLGFQIEGTFKDHCFVNGKYYDTYFMSLFESDWRH</sequence>
<evidence type="ECO:0000313" key="4">
    <source>
        <dbReference type="Proteomes" id="UP000242243"/>
    </source>
</evidence>
<gene>
    <name evidence="2" type="primary">speG</name>
    <name evidence="2" type="ORF">HHA03_24220</name>
    <name evidence="3" type="ORF">SAMN05421839_1646</name>
</gene>
<protein>
    <submittedName>
        <fullName evidence="3">Protein N-acetyltransferase, RimJ/RimL family</fullName>
    </submittedName>
    <submittedName>
        <fullName evidence="2">Spermidine N1-acetyltransferase</fullName>
    </submittedName>
</protein>
<dbReference type="Gene3D" id="3.40.630.30">
    <property type="match status" value="1"/>
</dbReference>
<name>A0A1I5T6V4_9BACI</name>
<evidence type="ECO:0000313" key="5">
    <source>
        <dbReference type="Proteomes" id="UP000321547"/>
    </source>
</evidence>
<dbReference type="PANTHER" id="PTHR43415:SF3">
    <property type="entry name" value="GNAT-FAMILY ACETYLTRANSFERASE"/>
    <property type="match status" value="1"/>
</dbReference>
<dbReference type="Proteomes" id="UP000321547">
    <property type="component" value="Unassembled WGS sequence"/>
</dbReference>
<reference evidence="2 5" key="2">
    <citation type="submission" date="2019-07" db="EMBL/GenBank/DDBJ databases">
        <title>Whole genome shotgun sequence of Halolactibacillus halophilus NBRC 100868.</title>
        <authorList>
            <person name="Hosoyama A."/>
            <person name="Uohara A."/>
            <person name="Ohji S."/>
            <person name="Ichikawa N."/>
        </authorList>
    </citation>
    <scope>NUCLEOTIDE SEQUENCE [LARGE SCALE GENOMIC DNA]</scope>
    <source>
        <strain evidence="2 5">NBRC 100868</strain>
    </source>
</reference>
<keyword evidence="3" id="KW-0808">Transferase</keyword>
<dbReference type="OrthoDB" id="9795206at2"/>
<evidence type="ECO:0000313" key="3">
    <source>
        <dbReference type="EMBL" id="SFP78561.1"/>
    </source>
</evidence>
<dbReference type="InterPro" id="IPR000182">
    <property type="entry name" value="GNAT_dom"/>
</dbReference>
<dbReference type="AlphaFoldDB" id="A0A1I5T6V4"/>
<dbReference type="SUPFAM" id="SSF55729">
    <property type="entry name" value="Acyl-CoA N-acyltransferases (Nat)"/>
    <property type="match status" value="1"/>
</dbReference>
<dbReference type="Pfam" id="PF13302">
    <property type="entry name" value="Acetyltransf_3"/>
    <property type="match status" value="1"/>
</dbReference>
<dbReference type="InterPro" id="IPR016181">
    <property type="entry name" value="Acyl_CoA_acyltransferase"/>
</dbReference>
<dbReference type="EMBL" id="FOXC01000064">
    <property type="protein sequence ID" value="SFP78561.1"/>
    <property type="molecule type" value="Genomic_DNA"/>
</dbReference>
<reference evidence="3 4" key="1">
    <citation type="submission" date="2016-10" db="EMBL/GenBank/DDBJ databases">
        <authorList>
            <person name="de Groot N.N."/>
        </authorList>
    </citation>
    <scope>NUCLEOTIDE SEQUENCE [LARGE SCALE GENOMIC DNA]</scope>
    <source>
        <strain evidence="3 4">DSM 17073</strain>
    </source>
</reference>
<dbReference type="Proteomes" id="UP000242243">
    <property type="component" value="Unassembled WGS sequence"/>
</dbReference>
<keyword evidence="5" id="KW-1185">Reference proteome</keyword>
<dbReference type="RefSeq" id="WP_089833990.1">
    <property type="nucleotide sequence ID" value="NZ_BJWI01000074.1"/>
</dbReference>
<feature type="domain" description="N-acetyltransferase" evidence="1">
    <location>
        <begin position="5"/>
        <end position="160"/>
    </location>
</feature>
<evidence type="ECO:0000313" key="2">
    <source>
        <dbReference type="EMBL" id="GEM02890.1"/>
    </source>
</evidence>
<dbReference type="PROSITE" id="PS51186">
    <property type="entry name" value="GNAT"/>
    <property type="match status" value="1"/>
</dbReference>
<dbReference type="CDD" id="cd04301">
    <property type="entry name" value="NAT_SF"/>
    <property type="match status" value="1"/>
</dbReference>
<proteinExistence type="predicted"/>
<evidence type="ECO:0000259" key="1">
    <source>
        <dbReference type="PROSITE" id="PS51186"/>
    </source>
</evidence>
<organism evidence="3 4">
    <name type="scientific">Halolactibacillus halophilus</name>
    <dbReference type="NCBI Taxonomy" id="306540"/>
    <lineage>
        <taxon>Bacteria</taxon>
        <taxon>Bacillati</taxon>
        <taxon>Bacillota</taxon>
        <taxon>Bacilli</taxon>
        <taxon>Bacillales</taxon>
        <taxon>Bacillaceae</taxon>
        <taxon>Halolactibacillus</taxon>
    </lineage>
</organism>
<dbReference type="GO" id="GO:0016747">
    <property type="term" value="F:acyltransferase activity, transferring groups other than amino-acyl groups"/>
    <property type="evidence" value="ECO:0007669"/>
    <property type="project" value="InterPro"/>
</dbReference>
<dbReference type="PANTHER" id="PTHR43415">
    <property type="entry name" value="SPERMIDINE N(1)-ACETYLTRANSFERASE"/>
    <property type="match status" value="1"/>
</dbReference>
<dbReference type="STRING" id="306540.SAMN05421839_1646"/>
<dbReference type="EMBL" id="BJWI01000074">
    <property type="protein sequence ID" value="GEM02890.1"/>
    <property type="molecule type" value="Genomic_DNA"/>
</dbReference>
<accession>A0A1I5T6V4</accession>